<sequence>MSTSIPQSSPTSLNNHCTSQRPKTAHRRSTSPAVNESLVVNNHHGTNDVATPRNDDDAALRTCCVHTTTFSTRRTTTHVIVRRRILPASPTAPATHNRHPAPHNERRGLASGENDERRLVRRFFHDIMARAVRAMLQTVANDERRTDFTASFRPLNLVATSLTAAWQPNDERRLVVCHLSADHLQEHGVEHWIPVFVDLVNVFIAKSQFYSSWKGSFSRAQKYPQMKSWLDADSDAESDSEVWAETKDPDYYTLADLAEWLKRKDVVKGKKPAVASSSAGKKSVGKQEKRKKERRTLPSATDSIWTPGGLQVDFWSPCGV</sequence>
<feature type="compositionally biased region" description="Low complexity" evidence="1">
    <location>
        <begin position="272"/>
        <end position="282"/>
    </location>
</feature>
<dbReference type="EMBL" id="KN839580">
    <property type="protein sequence ID" value="KIJ89599.1"/>
    <property type="molecule type" value="Genomic_DNA"/>
</dbReference>
<dbReference type="HOGENOM" id="CLU_868965_0_0_1"/>
<reference evidence="2 3" key="1">
    <citation type="submission" date="2014-04" db="EMBL/GenBank/DDBJ databases">
        <authorList>
            <consortium name="DOE Joint Genome Institute"/>
            <person name="Kuo A."/>
            <person name="Kohler A."/>
            <person name="Nagy L.G."/>
            <person name="Floudas D."/>
            <person name="Copeland A."/>
            <person name="Barry K.W."/>
            <person name="Cichocki N."/>
            <person name="Veneault-Fourrey C."/>
            <person name="LaButti K."/>
            <person name="Lindquist E.A."/>
            <person name="Lipzen A."/>
            <person name="Lundell T."/>
            <person name="Morin E."/>
            <person name="Murat C."/>
            <person name="Sun H."/>
            <person name="Tunlid A."/>
            <person name="Henrissat B."/>
            <person name="Grigoriev I.V."/>
            <person name="Hibbett D.S."/>
            <person name="Martin F."/>
            <person name="Nordberg H.P."/>
            <person name="Cantor M.N."/>
            <person name="Hua S.X."/>
        </authorList>
    </citation>
    <scope>NUCLEOTIDE SEQUENCE [LARGE SCALE GENOMIC DNA]</scope>
    <source>
        <strain evidence="2 3">LaAM-08-1</strain>
    </source>
</reference>
<evidence type="ECO:0000256" key="1">
    <source>
        <dbReference type="SAM" id="MobiDB-lite"/>
    </source>
</evidence>
<protein>
    <submittedName>
        <fullName evidence="2">Uncharacterized protein</fullName>
    </submittedName>
</protein>
<dbReference type="OrthoDB" id="3130273at2759"/>
<evidence type="ECO:0000313" key="3">
    <source>
        <dbReference type="Proteomes" id="UP000054477"/>
    </source>
</evidence>
<proteinExistence type="predicted"/>
<dbReference type="AlphaFoldDB" id="A0A0C9WGK4"/>
<name>A0A0C9WGK4_9AGAR</name>
<evidence type="ECO:0000313" key="2">
    <source>
        <dbReference type="EMBL" id="KIJ89599.1"/>
    </source>
</evidence>
<feature type="region of interest" description="Disordered" evidence="1">
    <location>
        <begin position="1"/>
        <end position="55"/>
    </location>
</feature>
<organism evidence="2 3">
    <name type="scientific">Laccaria amethystina LaAM-08-1</name>
    <dbReference type="NCBI Taxonomy" id="1095629"/>
    <lineage>
        <taxon>Eukaryota</taxon>
        <taxon>Fungi</taxon>
        <taxon>Dikarya</taxon>
        <taxon>Basidiomycota</taxon>
        <taxon>Agaricomycotina</taxon>
        <taxon>Agaricomycetes</taxon>
        <taxon>Agaricomycetidae</taxon>
        <taxon>Agaricales</taxon>
        <taxon>Agaricineae</taxon>
        <taxon>Hydnangiaceae</taxon>
        <taxon>Laccaria</taxon>
    </lineage>
</organism>
<dbReference type="Proteomes" id="UP000054477">
    <property type="component" value="Unassembled WGS sequence"/>
</dbReference>
<feature type="compositionally biased region" description="Polar residues" evidence="1">
    <location>
        <begin position="1"/>
        <end position="22"/>
    </location>
</feature>
<feature type="compositionally biased region" description="Basic and acidic residues" evidence="1">
    <location>
        <begin position="102"/>
        <end position="112"/>
    </location>
</feature>
<keyword evidence="3" id="KW-1185">Reference proteome</keyword>
<reference evidence="3" key="2">
    <citation type="submission" date="2015-01" db="EMBL/GenBank/DDBJ databases">
        <title>Evolutionary Origins and Diversification of the Mycorrhizal Mutualists.</title>
        <authorList>
            <consortium name="DOE Joint Genome Institute"/>
            <consortium name="Mycorrhizal Genomics Consortium"/>
            <person name="Kohler A."/>
            <person name="Kuo A."/>
            <person name="Nagy L.G."/>
            <person name="Floudas D."/>
            <person name="Copeland A."/>
            <person name="Barry K.W."/>
            <person name="Cichocki N."/>
            <person name="Veneault-Fourrey C."/>
            <person name="LaButti K."/>
            <person name="Lindquist E.A."/>
            <person name="Lipzen A."/>
            <person name="Lundell T."/>
            <person name="Morin E."/>
            <person name="Murat C."/>
            <person name="Riley R."/>
            <person name="Ohm R."/>
            <person name="Sun H."/>
            <person name="Tunlid A."/>
            <person name="Henrissat B."/>
            <person name="Grigoriev I.V."/>
            <person name="Hibbett D.S."/>
            <person name="Martin F."/>
        </authorList>
    </citation>
    <scope>NUCLEOTIDE SEQUENCE [LARGE SCALE GENOMIC DNA]</scope>
    <source>
        <strain evidence="3">LaAM-08-1</strain>
    </source>
</reference>
<feature type="region of interest" description="Disordered" evidence="1">
    <location>
        <begin position="269"/>
        <end position="310"/>
    </location>
</feature>
<gene>
    <name evidence="2" type="ORF">K443DRAFT_15955</name>
</gene>
<feature type="region of interest" description="Disordered" evidence="1">
    <location>
        <begin position="89"/>
        <end position="112"/>
    </location>
</feature>
<accession>A0A0C9WGK4</accession>
<feature type="compositionally biased region" description="Polar residues" evidence="1">
    <location>
        <begin position="30"/>
        <end position="44"/>
    </location>
</feature>